<reference evidence="4 5" key="1">
    <citation type="submission" date="2020-01" db="EMBL/GenBank/DDBJ databases">
        <title>Kibdelosporangium persica a novel Actinomycetes from a hot desert in Iran.</title>
        <authorList>
            <person name="Safaei N."/>
            <person name="Zaburannyi N."/>
            <person name="Mueller R."/>
            <person name="Wink J."/>
        </authorList>
    </citation>
    <scope>NUCLEOTIDE SEQUENCE [LARGE SCALE GENOMIC DNA]</scope>
    <source>
        <strain evidence="4 5">4NS15</strain>
    </source>
</reference>
<dbReference type="PANTHER" id="PTHR42776">
    <property type="entry name" value="SERINE PEPTIDASE S9 FAMILY MEMBER"/>
    <property type="match status" value="1"/>
</dbReference>
<dbReference type="PANTHER" id="PTHR42776:SF28">
    <property type="entry name" value="GLUTAMYL ENDOPEPTIDASE, CHLOROPLASTIC-RELATED"/>
    <property type="match status" value="1"/>
</dbReference>
<comment type="caution">
    <text evidence="4">The sequence shown here is derived from an EMBL/GenBank/DDBJ whole genome shotgun (WGS) entry which is preliminary data.</text>
</comment>
<accession>A0ABX2FFS9</accession>
<feature type="region of interest" description="Disordered" evidence="2">
    <location>
        <begin position="227"/>
        <end position="269"/>
    </location>
</feature>
<dbReference type="Gene3D" id="3.40.50.1820">
    <property type="entry name" value="alpha/beta hydrolase"/>
    <property type="match status" value="1"/>
</dbReference>
<dbReference type="Pfam" id="PF00326">
    <property type="entry name" value="Peptidase_S9"/>
    <property type="match status" value="1"/>
</dbReference>
<sequence>MLDSWRDSSSNGAWARLTAPARCSISQANPAVTYWRELRVDPDLAGLAVDRAWLTSIEIHPHRTSPGWAVPLTGVLPARLAWHPERPLVAGLVIRDRRAHPWVADYAAQTVTVFDRIRAATSHAWPPCTWVDDCLVLLVPSPSAARIPLVHGNPVVLEATGPTYVSFLPALPELAGLIAARPTALDPVTGRAIELTDPLVVRRLAAMDGELYLEYAEDDPASEDGLSWSGLAVSVDGSGSPRPVAEAPPEPAGLAGAPPVPEPTHPTAISIDTGYHQATLTHHPGEPATVLWLRNARPGDRETVPPLLDTGHAVANLDLPLHWPTDATVESLHPQIIDTVRAAMTTVDGPMLVGGHSFGATLALYALAHVPELRGAIVHSGCYNRTLTPTGWQHEKRHLWQAPDIYRAFSALDFAHKLDRPVLLAHGTHDTNPATTPEQSVELYKAIVVNGGTARLLLLPGAGHIFYYAEHLAFLSNEHRNWIDRWTQ</sequence>
<evidence type="ECO:0000313" key="4">
    <source>
        <dbReference type="EMBL" id="NRN70227.1"/>
    </source>
</evidence>
<feature type="domain" description="Peptidase S9 prolyl oligopeptidase catalytic" evidence="3">
    <location>
        <begin position="351"/>
        <end position="487"/>
    </location>
</feature>
<dbReference type="SUPFAM" id="SSF53474">
    <property type="entry name" value="alpha/beta-Hydrolases"/>
    <property type="match status" value="1"/>
</dbReference>
<proteinExistence type="predicted"/>
<dbReference type="RefSeq" id="WP_173141265.1">
    <property type="nucleotide sequence ID" value="NZ_JAAATY010000035.1"/>
</dbReference>
<evidence type="ECO:0000259" key="3">
    <source>
        <dbReference type="Pfam" id="PF00326"/>
    </source>
</evidence>
<organism evidence="4 5">
    <name type="scientific">Kibdelosporangium persicum</name>
    <dbReference type="NCBI Taxonomy" id="2698649"/>
    <lineage>
        <taxon>Bacteria</taxon>
        <taxon>Bacillati</taxon>
        <taxon>Actinomycetota</taxon>
        <taxon>Actinomycetes</taxon>
        <taxon>Pseudonocardiales</taxon>
        <taxon>Pseudonocardiaceae</taxon>
        <taxon>Kibdelosporangium</taxon>
    </lineage>
</organism>
<evidence type="ECO:0000313" key="5">
    <source>
        <dbReference type="Proteomes" id="UP000763557"/>
    </source>
</evidence>
<dbReference type="Proteomes" id="UP000763557">
    <property type="component" value="Unassembled WGS sequence"/>
</dbReference>
<name>A0ABX2FFS9_9PSEU</name>
<dbReference type="InterPro" id="IPR001375">
    <property type="entry name" value="Peptidase_S9_cat"/>
</dbReference>
<evidence type="ECO:0000256" key="2">
    <source>
        <dbReference type="SAM" id="MobiDB-lite"/>
    </source>
</evidence>
<keyword evidence="5" id="KW-1185">Reference proteome</keyword>
<protein>
    <submittedName>
        <fullName evidence="4">Prolyl oligopeptidase family protein</fullName>
    </submittedName>
</protein>
<gene>
    <name evidence="4" type="ORF">GC106_74920</name>
</gene>
<dbReference type="EMBL" id="JAAATY010000035">
    <property type="protein sequence ID" value="NRN70227.1"/>
    <property type="molecule type" value="Genomic_DNA"/>
</dbReference>
<dbReference type="InterPro" id="IPR029058">
    <property type="entry name" value="AB_hydrolase_fold"/>
</dbReference>
<keyword evidence="1" id="KW-0378">Hydrolase</keyword>
<evidence type="ECO:0000256" key="1">
    <source>
        <dbReference type="ARBA" id="ARBA00022801"/>
    </source>
</evidence>